<evidence type="ECO:0000256" key="4">
    <source>
        <dbReference type="ARBA" id="ARBA00023012"/>
    </source>
</evidence>
<dbReference type="InterPro" id="IPR036388">
    <property type="entry name" value="WH-like_DNA-bd_sf"/>
</dbReference>
<dbReference type="CDD" id="cd17624">
    <property type="entry name" value="REC_OmpR_PmrA-like"/>
    <property type="match status" value="1"/>
</dbReference>
<dbReference type="GO" id="GO:0006355">
    <property type="term" value="P:regulation of DNA-templated transcription"/>
    <property type="evidence" value="ECO:0007669"/>
    <property type="project" value="InterPro"/>
</dbReference>
<dbReference type="GO" id="GO:0032993">
    <property type="term" value="C:protein-DNA complex"/>
    <property type="evidence" value="ECO:0007669"/>
    <property type="project" value="TreeGrafter"/>
</dbReference>
<dbReference type="Proteomes" id="UP000286071">
    <property type="component" value="Unassembled WGS sequence"/>
</dbReference>
<evidence type="ECO:0000256" key="5">
    <source>
        <dbReference type="ARBA" id="ARBA00023015"/>
    </source>
</evidence>
<dbReference type="InterPro" id="IPR001867">
    <property type="entry name" value="OmpR/PhoB-type_DNA-bd"/>
</dbReference>
<dbReference type="OrthoDB" id="9802426at2"/>
<evidence type="ECO:0000256" key="9">
    <source>
        <dbReference type="PROSITE-ProRule" id="PRU01091"/>
    </source>
</evidence>
<dbReference type="PROSITE" id="PS50110">
    <property type="entry name" value="RESPONSE_REGULATORY"/>
    <property type="match status" value="1"/>
</dbReference>
<dbReference type="SUPFAM" id="SSF52172">
    <property type="entry name" value="CheY-like"/>
    <property type="match status" value="1"/>
</dbReference>
<dbReference type="GO" id="GO:0005829">
    <property type="term" value="C:cytosol"/>
    <property type="evidence" value="ECO:0007669"/>
    <property type="project" value="TreeGrafter"/>
</dbReference>
<dbReference type="RefSeq" id="WP_123425548.1">
    <property type="nucleotide sequence ID" value="NZ_MOBJ01000008.1"/>
</dbReference>
<evidence type="ECO:0000313" key="13">
    <source>
        <dbReference type="Proteomes" id="UP000286071"/>
    </source>
</evidence>
<evidence type="ECO:0000256" key="6">
    <source>
        <dbReference type="ARBA" id="ARBA00023125"/>
    </source>
</evidence>
<feature type="domain" description="OmpR/PhoB-type" evidence="11">
    <location>
        <begin position="124"/>
        <end position="219"/>
    </location>
</feature>
<evidence type="ECO:0000313" key="12">
    <source>
        <dbReference type="EMBL" id="RON09148.1"/>
    </source>
</evidence>
<name>A0A423H7H2_9PSED</name>
<evidence type="ECO:0000259" key="11">
    <source>
        <dbReference type="PROSITE" id="PS51755"/>
    </source>
</evidence>
<dbReference type="InterPro" id="IPR011006">
    <property type="entry name" value="CheY-like_superfamily"/>
</dbReference>
<dbReference type="GO" id="GO:0000976">
    <property type="term" value="F:transcription cis-regulatory region binding"/>
    <property type="evidence" value="ECO:0007669"/>
    <property type="project" value="TreeGrafter"/>
</dbReference>
<keyword evidence="6 9" id="KW-0238">DNA-binding</keyword>
<keyword evidence="7" id="KW-0804">Transcription</keyword>
<keyword evidence="4" id="KW-0902">Two-component regulatory system</keyword>
<evidence type="ECO:0000256" key="1">
    <source>
        <dbReference type="ARBA" id="ARBA00004496"/>
    </source>
</evidence>
<dbReference type="PANTHER" id="PTHR48111:SF35">
    <property type="entry name" value="TRANSCRIPTIONAL REGULATORY PROTEIN QSEB"/>
    <property type="match status" value="1"/>
</dbReference>
<keyword evidence="3 8" id="KW-0597">Phosphoprotein</keyword>
<dbReference type="SMART" id="SM00862">
    <property type="entry name" value="Trans_reg_C"/>
    <property type="match status" value="1"/>
</dbReference>
<comment type="caution">
    <text evidence="12">The sequence shown here is derived from an EMBL/GenBank/DDBJ whole genome shotgun (WGS) entry which is preliminary data.</text>
</comment>
<dbReference type="CDD" id="cd00383">
    <property type="entry name" value="trans_reg_C"/>
    <property type="match status" value="1"/>
</dbReference>
<evidence type="ECO:0000259" key="10">
    <source>
        <dbReference type="PROSITE" id="PS50110"/>
    </source>
</evidence>
<dbReference type="PANTHER" id="PTHR48111">
    <property type="entry name" value="REGULATOR OF RPOS"/>
    <property type="match status" value="1"/>
</dbReference>
<dbReference type="Pfam" id="PF00486">
    <property type="entry name" value="Trans_reg_C"/>
    <property type="match status" value="1"/>
</dbReference>
<dbReference type="InterPro" id="IPR016032">
    <property type="entry name" value="Sig_transdc_resp-reg_C-effctor"/>
</dbReference>
<dbReference type="Pfam" id="PF00072">
    <property type="entry name" value="Response_reg"/>
    <property type="match status" value="1"/>
</dbReference>
<dbReference type="SUPFAM" id="SSF46894">
    <property type="entry name" value="C-terminal effector domain of the bipartite response regulators"/>
    <property type="match status" value="1"/>
</dbReference>
<dbReference type="Gene3D" id="6.10.250.690">
    <property type="match status" value="1"/>
</dbReference>
<protein>
    <submittedName>
        <fullName evidence="12">DNA-binding response regulator</fullName>
    </submittedName>
</protein>
<gene>
    <name evidence="12" type="ORF">BK659_13015</name>
</gene>
<dbReference type="GO" id="GO:0000156">
    <property type="term" value="F:phosphorelay response regulator activity"/>
    <property type="evidence" value="ECO:0007669"/>
    <property type="project" value="TreeGrafter"/>
</dbReference>
<dbReference type="SMART" id="SM00448">
    <property type="entry name" value="REC"/>
    <property type="match status" value="1"/>
</dbReference>
<dbReference type="Gene3D" id="1.10.10.10">
    <property type="entry name" value="Winged helix-like DNA-binding domain superfamily/Winged helix DNA-binding domain"/>
    <property type="match status" value="1"/>
</dbReference>
<accession>A0A423H7H2</accession>
<feature type="DNA-binding region" description="OmpR/PhoB-type" evidence="9">
    <location>
        <begin position="124"/>
        <end position="219"/>
    </location>
</feature>
<dbReference type="AlphaFoldDB" id="A0A423H7H2"/>
<keyword evidence="5" id="KW-0805">Transcription regulation</keyword>
<dbReference type="EMBL" id="MOBJ01000008">
    <property type="protein sequence ID" value="RON09148.1"/>
    <property type="molecule type" value="Genomic_DNA"/>
</dbReference>
<evidence type="ECO:0000256" key="3">
    <source>
        <dbReference type="ARBA" id="ARBA00022553"/>
    </source>
</evidence>
<dbReference type="InterPro" id="IPR039420">
    <property type="entry name" value="WalR-like"/>
</dbReference>
<feature type="domain" description="Response regulatory" evidence="10">
    <location>
        <begin position="2"/>
        <end position="116"/>
    </location>
</feature>
<proteinExistence type="predicted"/>
<dbReference type="PROSITE" id="PS51755">
    <property type="entry name" value="OMPR_PHOB"/>
    <property type="match status" value="1"/>
</dbReference>
<dbReference type="InterPro" id="IPR001789">
    <property type="entry name" value="Sig_transdc_resp-reg_receiver"/>
</dbReference>
<comment type="subcellular location">
    <subcellularLocation>
        <location evidence="1">Cytoplasm</location>
    </subcellularLocation>
</comment>
<evidence type="ECO:0000256" key="8">
    <source>
        <dbReference type="PROSITE-ProRule" id="PRU00169"/>
    </source>
</evidence>
<feature type="modified residue" description="4-aspartylphosphate" evidence="8">
    <location>
        <position position="51"/>
    </location>
</feature>
<reference evidence="12 13" key="1">
    <citation type="submission" date="2016-10" db="EMBL/GenBank/DDBJ databases">
        <title>Comparative genome analysis of multiple Pseudomonas spp. focuses on biocontrol and plant growth promoting traits.</title>
        <authorList>
            <person name="Tao X.-Y."/>
            <person name="Taylor C.G."/>
        </authorList>
    </citation>
    <scope>NUCLEOTIDE SEQUENCE [LARGE SCALE GENOMIC DNA]</scope>
    <source>
        <strain evidence="12 13">48H11</strain>
    </source>
</reference>
<evidence type="ECO:0000256" key="7">
    <source>
        <dbReference type="ARBA" id="ARBA00023163"/>
    </source>
</evidence>
<sequence length="221" mass="24118">MRILLVEDDPMIGDAIQGALKDASYAADWVTNGLTALTALDIQHYDLVLLDLGLPGKDGLAVLSSIRGRNNGVPLLIITARDSLDDRLRGLDGGADDYLLKPFEMAELLARMRAVLRRKGGSALPVFSNGVVSLDPISKQASTEENPDVQLSSREFSLLQALLIRPGAILSRSELEDRIYGWGNEVESNAVEFLIHALRRKLGSHVIKNVRGMGWMVSKSD</sequence>
<organism evidence="12 13">
    <name type="scientific">Pseudomonas brassicacearum</name>
    <dbReference type="NCBI Taxonomy" id="930166"/>
    <lineage>
        <taxon>Bacteria</taxon>
        <taxon>Pseudomonadati</taxon>
        <taxon>Pseudomonadota</taxon>
        <taxon>Gammaproteobacteria</taxon>
        <taxon>Pseudomonadales</taxon>
        <taxon>Pseudomonadaceae</taxon>
        <taxon>Pseudomonas</taxon>
    </lineage>
</organism>
<keyword evidence="2" id="KW-0963">Cytoplasm</keyword>
<evidence type="ECO:0000256" key="2">
    <source>
        <dbReference type="ARBA" id="ARBA00022490"/>
    </source>
</evidence>
<dbReference type="Gene3D" id="3.40.50.2300">
    <property type="match status" value="1"/>
</dbReference>